<dbReference type="OrthoDB" id="9808735at2"/>
<dbReference type="STRING" id="1038014.SAMN04487910_1720"/>
<dbReference type="RefSeq" id="WP_091407501.1">
    <property type="nucleotide sequence ID" value="NZ_FOAB01000003.1"/>
</dbReference>
<keyword evidence="1" id="KW-0472">Membrane</keyword>
<evidence type="ECO:0000313" key="4">
    <source>
        <dbReference type="Proteomes" id="UP000198521"/>
    </source>
</evidence>
<dbReference type="AlphaFoldDB" id="A0A1H7MG17"/>
<evidence type="ECO:0000256" key="1">
    <source>
        <dbReference type="SAM" id="Phobius"/>
    </source>
</evidence>
<keyword evidence="1" id="KW-1133">Transmembrane helix</keyword>
<dbReference type="CDD" id="cd00158">
    <property type="entry name" value="RHOD"/>
    <property type="match status" value="1"/>
</dbReference>
<dbReference type="PANTHER" id="PTHR43031:SF1">
    <property type="entry name" value="PYRIDINE NUCLEOTIDE-DISULPHIDE OXIDOREDUCTASE"/>
    <property type="match status" value="1"/>
</dbReference>
<dbReference type="PANTHER" id="PTHR43031">
    <property type="entry name" value="FAD-DEPENDENT OXIDOREDUCTASE"/>
    <property type="match status" value="1"/>
</dbReference>
<dbReference type="Proteomes" id="UP000198521">
    <property type="component" value="Unassembled WGS sequence"/>
</dbReference>
<keyword evidence="1" id="KW-0812">Transmembrane</keyword>
<dbReference type="InterPro" id="IPR050229">
    <property type="entry name" value="GlpE_sulfurtransferase"/>
</dbReference>
<name>A0A1H7MG17_AQUAM</name>
<feature type="domain" description="Rhodanese" evidence="2">
    <location>
        <begin position="58"/>
        <end position="145"/>
    </location>
</feature>
<organism evidence="3 4">
    <name type="scientific">Aquimarina amphilecti</name>
    <dbReference type="NCBI Taxonomy" id="1038014"/>
    <lineage>
        <taxon>Bacteria</taxon>
        <taxon>Pseudomonadati</taxon>
        <taxon>Bacteroidota</taxon>
        <taxon>Flavobacteriia</taxon>
        <taxon>Flavobacteriales</taxon>
        <taxon>Flavobacteriaceae</taxon>
        <taxon>Aquimarina</taxon>
    </lineage>
</organism>
<protein>
    <submittedName>
        <fullName evidence="3">Rhodanese-related sulfurtransferase</fullName>
    </submittedName>
</protein>
<feature type="transmembrane region" description="Helical" evidence="1">
    <location>
        <begin position="12"/>
        <end position="30"/>
    </location>
</feature>
<sequence length="146" mass="17016">MKDVVRFEIISLKYYITFLLILGNIFFGFSQDYFRNSSTKQINSIKIVGVNVIGKKVIGKNVQFVDIRTAEEYKNGYIDDAINISIANREKFVSEFQKLNKKKPVYIYCYSGWRSHRAAKLLVKLGFNEVYDFKGGYKAWSSYSEK</sequence>
<dbReference type="InterPro" id="IPR001763">
    <property type="entry name" value="Rhodanese-like_dom"/>
</dbReference>
<dbReference type="SUPFAM" id="SSF52821">
    <property type="entry name" value="Rhodanese/Cell cycle control phosphatase"/>
    <property type="match status" value="1"/>
</dbReference>
<evidence type="ECO:0000259" key="2">
    <source>
        <dbReference type="PROSITE" id="PS50206"/>
    </source>
</evidence>
<reference evidence="3 4" key="1">
    <citation type="submission" date="2016-10" db="EMBL/GenBank/DDBJ databases">
        <authorList>
            <person name="de Groot N.N."/>
        </authorList>
    </citation>
    <scope>NUCLEOTIDE SEQUENCE [LARGE SCALE GENOMIC DNA]</scope>
    <source>
        <strain evidence="3 4">DSM 25232</strain>
    </source>
</reference>
<evidence type="ECO:0000313" key="3">
    <source>
        <dbReference type="EMBL" id="SEL10094.1"/>
    </source>
</evidence>
<keyword evidence="4" id="KW-1185">Reference proteome</keyword>
<dbReference type="EMBL" id="FOAB01000003">
    <property type="protein sequence ID" value="SEL10094.1"/>
    <property type="molecule type" value="Genomic_DNA"/>
</dbReference>
<keyword evidence="3" id="KW-0808">Transferase</keyword>
<dbReference type="Pfam" id="PF00581">
    <property type="entry name" value="Rhodanese"/>
    <property type="match status" value="1"/>
</dbReference>
<dbReference type="GO" id="GO:0016740">
    <property type="term" value="F:transferase activity"/>
    <property type="evidence" value="ECO:0007669"/>
    <property type="project" value="UniProtKB-KW"/>
</dbReference>
<proteinExistence type="predicted"/>
<dbReference type="Gene3D" id="3.40.250.10">
    <property type="entry name" value="Rhodanese-like domain"/>
    <property type="match status" value="1"/>
</dbReference>
<dbReference type="InterPro" id="IPR036873">
    <property type="entry name" value="Rhodanese-like_dom_sf"/>
</dbReference>
<gene>
    <name evidence="3" type="ORF">SAMN04487910_1720</name>
</gene>
<dbReference type="PROSITE" id="PS50206">
    <property type="entry name" value="RHODANESE_3"/>
    <property type="match status" value="1"/>
</dbReference>
<dbReference type="SMART" id="SM00450">
    <property type="entry name" value="RHOD"/>
    <property type="match status" value="1"/>
</dbReference>
<accession>A0A1H7MG17</accession>